<sequence length="166" mass="18679">MTDLSALTNVLHRLNFKLADASPEYISRRKRQMVYFLTASAATIFTARFAYRTTITRQYIPTLFQGNHQPPLSYNFAMDAAVAVGTGTMLCGTVSSMIAFGTCWVMDVLSLAEFGWRMKAVLGGHSKEQELAKMAMDLETMQIQNGLNDLLEGKLEFDFDEIDEKR</sequence>
<evidence type="ECO:0000256" key="5">
    <source>
        <dbReference type="ARBA" id="ARBA00022989"/>
    </source>
</evidence>
<name>A0A4P6XL71_9ASCO</name>
<keyword evidence="9" id="KW-1185">Reference proteome</keyword>
<evidence type="ECO:0000256" key="2">
    <source>
        <dbReference type="ARBA" id="ARBA00008938"/>
    </source>
</evidence>
<feature type="transmembrane region" description="Helical" evidence="7">
    <location>
        <begin position="80"/>
        <end position="109"/>
    </location>
</feature>
<dbReference type="InterPro" id="IPR038814">
    <property type="entry name" value="AIM11"/>
</dbReference>
<keyword evidence="4 7" id="KW-0812">Transmembrane</keyword>
<dbReference type="STRING" id="2163413.A0A4P6XL71"/>
<evidence type="ECO:0000256" key="1">
    <source>
        <dbReference type="ARBA" id="ARBA00004141"/>
    </source>
</evidence>
<reference evidence="9" key="1">
    <citation type="submission" date="2019-03" db="EMBL/GenBank/DDBJ databases">
        <title>Snf2 controls pulcherriminic acid biosynthesis and connects pigmentation and antifungal activity of the yeast Metschnikowia pulcherrima.</title>
        <authorList>
            <person name="Gore-Lloyd D."/>
            <person name="Sumann I."/>
            <person name="Brachmann A.O."/>
            <person name="Schneeberger K."/>
            <person name="Ortiz-Merino R.A."/>
            <person name="Moreno-Beltran M."/>
            <person name="Schlaefli M."/>
            <person name="Kirner P."/>
            <person name="Santos Kron A."/>
            <person name="Wolfe K.H."/>
            <person name="Piel J."/>
            <person name="Ahrens C.H."/>
            <person name="Henk D."/>
            <person name="Freimoser F.M."/>
        </authorList>
    </citation>
    <scope>NUCLEOTIDE SEQUENCE [LARGE SCALE GENOMIC DNA]</scope>
    <source>
        <strain evidence="9">APC 1.2</strain>
    </source>
</reference>
<comment type="similarity">
    <text evidence="2 7">Belongs to the AIM11 family.</text>
</comment>
<proteinExistence type="inferred from homology"/>
<organism evidence="8 9">
    <name type="scientific">Metschnikowia aff. pulcherrima</name>
    <dbReference type="NCBI Taxonomy" id="2163413"/>
    <lineage>
        <taxon>Eukaryota</taxon>
        <taxon>Fungi</taxon>
        <taxon>Dikarya</taxon>
        <taxon>Ascomycota</taxon>
        <taxon>Saccharomycotina</taxon>
        <taxon>Pichiomycetes</taxon>
        <taxon>Metschnikowiaceae</taxon>
        <taxon>Metschnikowia</taxon>
    </lineage>
</organism>
<dbReference type="Proteomes" id="UP000292447">
    <property type="component" value="Chromosome III"/>
</dbReference>
<dbReference type="GO" id="GO:0005739">
    <property type="term" value="C:mitochondrion"/>
    <property type="evidence" value="ECO:0007669"/>
    <property type="project" value="TreeGrafter"/>
</dbReference>
<evidence type="ECO:0000256" key="6">
    <source>
        <dbReference type="ARBA" id="ARBA00023136"/>
    </source>
</evidence>
<feature type="transmembrane region" description="Helical" evidence="7">
    <location>
        <begin position="33"/>
        <end position="51"/>
    </location>
</feature>
<dbReference type="PANTHER" id="PTHR39136:SF1">
    <property type="entry name" value="ALTERED INHERITANCE OF MITOCHONDRIA PROTEIN 11"/>
    <property type="match status" value="1"/>
</dbReference>
<comment type="subcellular location">
    <subcellularLocation>
        <location evidence="1 7">Membrane</location>
        <topology evidence="1 7">Multi-pass membrane protein</topology>
    </subcellularLocation>
</comment>
<dbReference type="AlphaFoldDB" id="A0A4P6XL71"/>
<evidence type="ECO:0000313" key="9">
    <source>
        <dbReference type="Proteomes" id="UP000292447"/>
    </source>
</evidence>
<evidence type="ECO:0000313" key="8">
    <source>
        <dbReference type="EMBL" id="QBM88122.1"/>
    </source>
</evidence>
<protein>
    <recommendedName>
        <fullName evidence="3 7">Altered inheritance of mitochondria protein 11</fullName>
    </recommendedName>
</protein>
<evidence type="ECO:0000256" key="7">
    <source>
        <dbReference type="RuleBase" id="RU367098"/>
    </source>
</evidence>
<evidence type="ECO:0000256" key="3">
    <source>
        <dbReference type="ARBA" id="ARBA00021144"/>
    </source>
</evidence>
<evidence type="ECO:0000256" key="4">
    <source>
        <dbReference type="ARBA" id="ARBA00022692"/>
    </source>
</evidence>
<gene>
    <name evidence="7" type="primary">AIM11</name>
    <name evidence="8" type="ORF">METSCH_C00850</name>
</gene>
<accession>A0A4P6XL71</accession>
<dbReference type="GO" id="GO:0016020">
    <property type="term" value="C:membrane"/>
    <property type="evidence" value="ECO:0007669"/>
    <property type="project" value="UniProtKB-SubCell"/>
</dbReference>
<dbReference type="EMBL" id="CP034458">
    <property type="protein sequence ID" value="QBM88122.1"/>
    <property type="molecule type" value="Genomic_DNA"/>
</dbReference>
<dbReference type="PANTHER" id="PTHR39136">
    <property type="entry name" value="ALTERED INHERITANCE OF MITOCHONDRIA PROTEIN 11"/>
    <property type="match status" value="1"/>
</dbReference>
<keyword evidence="5 7" id="KW-1133">Transmembrane helix</keyword>
<keyword evidence="6 7" id="KW-0472">Membrane</keyword>